<dbReference type="AlphaFoldDB" id="A0A1Y2HUU3"/>
<dbReference type="InterPro" id="IPR021163">
    <property type="entry name" value="Ferredox_Rdtase_adrenod"/>
</dbReference>
<dbReference type="EC" id="1.18.1.6" evidence="3"/>
<feature type="binding site" evidence="10">
    <location>
        <position position="313"/>
    </location>
    <ligand>
        <name>NADP(+)</name>
        <dbReference type="ChEBI" id="CHEBI:58349"/>
    </ligand>
</feature>
<protein>
    <recommendedName>
        <fullName evidence="3">adrenodoxin-NADP(+) reductase</fullName>
        <ecNumber evidence="3">1.18.1.6</ecNumber>
    </recommendedName>
</protein>
<reference evidence="11 12" key="1">
    <citation type="submission" date="2016-07" db="EMBL/GenBank/DDBJ databases">
        <title>Pervasive Adenine N6-methylation of Active Genes in Fungi.</title>
        <authorList>
            <consortium name="DOE Joint Genome Institute"/>
            <person name="Mondo S.J."/>
            <person name="Dannebaum R.O."/>
            <person name="Kuo R.C."/>
            <person name="Labutti K."/>
            <person name="Haridas S."/>
            <person name="Kuo A."/>
            <person name="Salamov A."/>
            <person name="Ahrendt S.R."/>
            <person name="Lipzen A."/>
            <person name="Sullivan W."/>
            <person name="Andreopoulos W.B."/>
            <person name="Clum A."/>
            <person name="Lindquist E."/>
            <person name="Daum C."/>
            <person name="Ramamoorthy G.K."/>
            <person name="Gryganskyi A."/>
            <person name="Culley D."/>
            <person name="Magnuson J.K."/>
            <person name="James T.Y."/>
            <person name="O'Malley M.A."/>
            <person name="Stajich J.E."/>
            <person name="Spatafora J.W."/>
            <person name="Visel A."/>
            <person name="Grigoriev I.V."/>
        </authorList>
    </citation>
    <scope>NUCLEOTIDE SEQUENCE [LARGE SCALE GENOMIC DNA]</scope>
    <source>
        <strain evidence="11 12">PL171</strain>
    </source>
</reference>
<dbReference type="InterPro" id="IPR036188">
    <property type="entry name" value="FAD/NAD-bd_sf"/>
</dbReference>
<feature type="binding site" evidence="10">
    <location>
        <begin position="126"/>
        <end position="129"/>
    </location>
    <ligand>
        <name>NADP(+)</name>
        <dbReference type="ChEBI" id="CHEBI:58349"/>
    </ligand>
</feature>
<dbReference type="InterPro" id="IPR055275">
    <property type="entry name" value="Ferredox_Rdtase"/>
</dbReference>
<feature type="binding site" evidence="9">
    <location>
        <begin position="313"/>
        <end position="315"/>
    </location>
    <ligand>
        <name>FAD</name>
        <dbReference type="ChEBI" id="CHEBI:57692"/>
    </ligand>
</feature>
<evidence type="ECO:0000256" key="1">
    <source>
        <dbReference type="ARBA" id="ARBA00001974"/>
    </source>
</evidence>
<keyword evidence="5 9" id="KW-0274">FAD</keyword>
<comment type="similarity">
    <text evidence="2">Belongs to the ferredoxin--NADP reductase type 1 family.</text>
</comment>
<proteinExistence type="inferred from homology"/>
<evidence type="ECO:0000256" key="4">
    <source>
        <dbReference type="ARBA" id="ARBA00022630"/>
    </source>
</evidence>
<keyword evidence="7" id="KW-0560">Oxidoreductase</keyword>
<comment type="catalytic activity">
    <reaction evidence="8">
        <text>2 reduced [adrenodoxin] + NADP(+) + H(+) = 2 oxidized [adrenodoxin] + NADPH</text>
        <dbReference type="Rhea" id="RHEA:42312"/>
        <dbReference type="Rhea" id="RHEA-COMP:9998"/>
        <dbReference type="Rhea" id="RHEA-COMP:9999"/>
        <dbReference type="ChEBI" id="CHEBI:15378"/>
        <dbReference type="ChEBI" id="CHEBI:33737"/>
        <dbReference type="ChEBI" id="CHEBI:33738"/>
        <dbReference type="ChEBI" id="CHEBI:57783"/>
        <dbReference type="ChEBI" id="CHEBI:58349"/>
        <dbReference type="EC" id="1.18.1.6"/>
    </reaction>
</comment>
<evidence type="ECO:0000313" key="11">
    <source>
        <dbReference type="EMBL" id="ORZ38376.1"/>
    </source>
</evidence>
<dbReference type="Gene3D" id="3.40.50.720">
    <property type="entry name" value="NAD(P)-binding Rossmann-like Domain"/>
    <property type="match status" value="1"/>
</dbReference>
<dbReference type="STRING" id="765915.A0A1Y2HUU3"/>
<dbReference type="Proteomes" id="UP000193411">
    <property type="component" value="Unassembled WGS sequence"/>
</dbReference>
<evidence type="ECO:0000256" key="9">
    <source>
        <dbReference type="PIRSR" id="PIRSR000362-1"/>
    </source>
</evidence>
<feature type="binding site" evidence="10">
    <location>
        <position position="182"/>
    </location>
    <ligand>
        <name>NADP(+)</name>
        <dbReference type="ChEBI" id="CHEBI:58349"/>
    </ligand>
</feature>
<dbReference type="PANTHER" id="PTHR48467:SF1">
    <property type="entry name" value="GLUTAMATE SYNTHASE 1 [NADH], CHLOROPLASTIC-LIKE"/>
    <property type="match status" value="1"/>
</dbReference>
<evidence type="ECO:0000313" key="12">
    <source>
        <dbReference type="Proteomes" id="UP000193411"/>
    </source>
</evidence>
<feature type="binding site" evidence="9">
    <location>
        <position position="306"/>
    </location>
    <ligand>
        <name>FAD</name>
        <dbReference type="ChEBI" id="CHEBI:57692"/>
    </ligand>
</feature>
<dbReference type="GO" id="GO:0016491">
    <property type="term" value="F:oxidoreductase activity"/>
    <property type="evidence" value="ECO:0007669"/>
    <property type="project" value="UniProtKB-KW"/>
</dbReference>
<dbReference type="EMBL" id="MCFL01000009">
    <property type="protein sequence ID" value="ORZ38376.1"/>
    <property type="molecule type" value="Genomic_DNA"/>
</dbReference>
<evidence type="ECO:0000256" key="3">
    <source>
        <dbReference type="ARBA" id="ARBA00013219"/>
    </source>
</evidence>
<dbReference type="SUPFAM" id="SSF51905">
    <property type="entry name" value="FAD/NAD(P)-binding domain"/>
    <property type="match status" value="1"/>
</dbReference>
<dbReference type="PANTHER" id="PTHR48467">
    <property type="entry name" value="GLUTAMATE SYNTHASE 1 [NADH], CHLOROPLASTIC-LIKE"/>
    <property type="match status" value="1"/>
</dbReference>
<feature type="binding site" evidence="10">
    <location>
        <begin position="170"/>
        <end position="171"/>
    </location>
    <ligand>
        <name>NADP(+)</name>
        <dbReference type="ChEBI" id="CHEBI:58349"/>
    </ligand>
</feature>
<organism evidence="11 12">
    <name type="scientific">Catenaria anguillulae PL171</name>
    <dbReference type="NCBI Taxonomy" id="765915"/>
    <lineage>
        <taxon>Eukaryota</taxon>
        <taxon>Fungi</taxon>
        <taxon>Fungi incertae sedis</taxon>
        <taxon>Blastocladiomycota</taxon>
        <taxon>Blastocladiomycetes</taxon>
        <taxon>Blastocladiales</taxon>
        <taxon>Catenariaceae</taxon>
        <taxon>Catenaria</taxon>
    </lineage>
</organism>
<evidence type="ECO:0000256" key="7">
    <source>
        <dbReference type="ARBA" id="ARBA00023002"/>
    </source>
</evidence>
<evidence type="ECO:0000256" key="8">
    <source>
        <dbReference type="ARBA" id="ARBA00048933"/>
    </source>
</evidence>
<keyword evidence="6 10" id="KW-0521">NADP</keyword>
<keyword evidence="4" id="KW-0285">Flavoprotein</keyword>
<dbReference type="PIRSF" id="PIRSF000362">
    <property type="entry name" value="FNR"/>
    <property type="match status" value="1"/>
</dbReference>
<accession>A0A1Y2HUU3</accession>
<evidence type="ECO:0000256" key="2">
    <source>
        <dbReference type="ARBA" id="ARBA00008312"/>
    </source>
</evidence>
<feature type="binding site" evidence="9">
    <location>
        <position position="36"/>
    </location>
    <ligand>
        <name>FAD</name>
        <dbReference type="ChEBI" id="CHEBI:57692"/>
    </ligand>
</feature>
<gene>
    <name evidence="11" type="ORF">BCR44DRAFT_1492797</name>
</gene>
<name>A0A1Y2HUU3_9FUNG</name>
<sequence>MPPVLSLGFYTSHRLLKDHPSLHIHLYDRLPAPYGLVRYGVAPDHPDVKNVIHQFDKVAVDAARYSAVILSSGATAADNEFGVPGEPNLANIHSARAFVGWYNGLPEFANLPVDLEAGDTALVFGQGNVALDVARILLSPVDVLKGTDIAPHALEVLARSRVKHVKVIGRRGPLQVAFTAKELRELLALAPGVRFDMDAELLRNDVFVVVAGFPPVARQIPCLSSSPTRVGSAVVALNKLTVHPTSGRVSATATDTLETLPASLIVKSIGYQAKPIDTNVPFDTRTNTVAHDGGGKVTDTLYVAGWLKRGPTGVIASTMRDAYETAEVVLRGIDKLEGKGVDVGEVRRWVENEYGHRVVDWEAWLRVKEYEQAKLAGAKVVSVDKMLEIALK</sequence>
<keyword evidence="12" id="KW-1185">Reference proteome</keyword>
<evidence type="ECO:0000256" key="5">
    <source>
        <dbReference type="ARBA" id="ARBA00022827"/>
    </source>
</evidence>
<comment type="cofactor">
    <cofactor evidence="1 9">
        <name>FAD</name>
        <dbReference type="ChEBI" id="CHEBI:57692"/>
    </cofactor>
</comment>
<dbReference type="OrthoDB" id="333024at2759"/>
<comment type="caution">
    <text evidence="11">The sequence shown here is derived from an EMBL/GenBank/DDBJ whole genome shotgun (WGS) entry which is preliminary data.</text>
</comment>
<evidence type="ECO:0000256" key="10">
    <source>
        <dbReference type="PIRSR" id="PIRSR000362-2"/>
    </source>
</evidence>
<evidence type="ECO:0000256" key="6">
    <source>
        <dbReference type="ARBA" id="ARBA00022857"/>
    </source>
</evidence>
<dbReference type="Gene3D" id="3.50.50.60">
    <property type="entry name" value="FAD/NAD(P)-binding domain"/>
    <property type="match status" value="1"/>
</dbReference>